<dbReference type="InterPro" id="IPR036859">
    <property type="entry name" value="CAP-Gly_dom_sf"/>
</dbReference>
<dbReference type="Gene3D" id="2.30.30.190">
    <property type="entry name" value="CAP Gly-rich-like domain"/>
    <property type="match status" value="1"/>
</dbReference>
<feature type="domain" description="CAP-Gly" evidence="2">
    <location>
        <begin position="63"/>
        <end position="112"/>
    </location>
</feature>
<name>A0AAU9XY00_9CNID</name>
<gene>
    <name evidence="3" type="ORF">PMEA_00032216</name>
</gene>
<feature type="compositionally biased region" description="Basic and acidic residues" evidence="1">
    <location>
        <begin position="20"/>
        <end position="29"/>
    </location>
</feature>
<protein>
    <recommendedName>
        <fullName evidence="2">CAP-Gly domain-containing protein</fullName>
    </recommendedName>
</protein>
<organism evidence="3 4">
    <name type="scientific">Pocillopora meandrina</name>
    <dbReference type="NCBI Taxonomy" id="46732"/>
    <lineage>
        <taxon>Eukaryota</taxon>
        <taxon>Metazoa</taxon>
        <taxon>Cnidaria</taxon>
        <taxon>Anthozoa</taxon>
        <taxon>Hexacorallia</taxon>
        <taxon>Scleractinia</taxon>
        <taxon>Astrocoeniina</taxon>
        <taxon>Pocilloporidae</taxon>
        <taxon>Pocillopora</taxon>
    </lineage>
</organism>
<dbReference type="EMBL" id="CALNXJ010000073">
    <property type="protein sequence ID" value="CAH3159963.1"/>
    <property type="molecule type" value="Genomic_DNA"/>
</dbReference>
<dbReference type="SUPFAM" id="SSF74924">
    <property type="entry name" value="Cap-Gly domain"/>
    <property type="match status" value="1"/>
</dbReference>
<evidence type="ECO:0000313" key="3">
    <source>
        <dbReference type="EMBL" id="CAH3159963.1"/>
    </source>
</evidence>
<comment type="caution">
    <text evidence="3">The sequence shown here is derived from an EMBL/GenBank/DDBJ whole genome shotgun (WGS) entry which is preliminary data.</text>
</comment>
<sequence>MDTTTNQTNDETNKIGATNDKIEEGKISKADVSTGSSSNRENFEKFWVAASSLNQSATLNWFGKLRGTVKYVGPVCGLGLVVGIVLDPGEEEPVWLGYRECNGTYEGKRYFS</sequence>
<proteinExistence type="predicted"/>
<dbReference type="AlphaFoldDB" id="A0AAU9XY00"/>
<dbReference type="Pfam" id="PF01302">
    <property type="entry name" value="CAP_GLY"/>
    <property type="match status" value="1"/>
</dbReference>
<dbReference type="InterPro" id="IPR000938">
    <property type="entry name" value="CAP-Gly_domain"/>
</dbReference>
<evidence type="ECO:0000256" key="1">
    <source>
        <dbReference type="SAM" id="MobiDB-lite"/>
    </source>
</evidence>
<reference evidence="3 4" key="1">
    <citation type="submission" date="2022-05" db="EMBL/GenBank/DDBJ databases">
        <authorList>
            <consortium name="Genoscope - CEA"/>
            <person name="William W."/>
        </authorList>
    </citation>
    <scope>NUCLEOTIDE SEQUENCE [LARGE SCALE GENOMIC DNA]</scope>
</reference>
<dbReference type="Proteomes" id="UP001159428">
    <property type="component" value="Unassembled WGS sequence"/>
</dbReference>
<keyword evidence="4" id="KW-1185">Reference proteome</keyword>
<evidence type="ECO:0000259" key="2">
    <source>
        <dbReference type="Pfam" id="PF01302"/>
    </source>
</evidence>
<feature type="non-terminal residue" evidence="3">
    <location>
        <position position="112"/>
    </location>
</feature>
<accession>A0AAU9XY00</accession>
<evidence type="ECO:0000313" key="4">
    <source>
        <dbReference type="Proteomes" id="UP001159428"/>
    </source>
</evidence>
<feature type="compositionally biased region" description="Low complexity" evidence="1">
    <location>
        <begin position="1"/>
        <end position="10"/>
    </location>
</feature>
<feature type="region of interest" description="Disordered" evidence="1">
    <location>
        <begin position="1"/>
        <end position="38"/>
    </location>
</feature>